<reference evidence="2" key="1">
    <citation type="submission" date="2019-08" db="EMBL/GenBank/DDBJ databases">
        <authorList>
            <person name="Liu F."/>
        </authorList>
    </citation>
    <scope>NUCLEOTIDE SEQUENCE [LARGE SCALE GENOMIC DNA]</scope>
    <source>
        <strain evidence="2">PA1801</strain>
        <tissue evidence="2">Leaf</tissue>
    </source>
</reference>
<protein>
    <submittedName>
        <fullName evidence="2">Uncharacterized protein</fullName>
    </submittedName>
</protein>
<feature type="compositionally biased region" description="Low complexity" evidence="1">
    <location>
        <begin position="71"/>
        <end position="94"/>
    </location>
</feature>
<name>A0A5B6VDY5_9ROSI</name>
<dbReference type="AlphaFoldDB" id="A0A5B6VDY5"/>
<evidence type="ECO:0000313" key="3">
    <source>
        <dbReference type="Proteomes" id="UP000325315"/>
    </source>
</evidence>
<evidence type="ECO:0000256" key="1">
    <source>
        <dbReference type="SAM" id="MobiDB-lite"/>
    </source>
</evidence>
<accession>A0A5B6VDY5</accession>
<sequence length="94" mass="10469">MKQFNALEMSLVCPQSLVLAVEIVNNSAGSNSKICLSSGRVELQMRQLTTLLACNHYMNWLDSKNLKKNLPNHNTSSSSSIPTFSSIHSQNPRY</sequence>
<gene>
    <name evidence="2" type="ORF">EPI10_002296</name>
</gene>
<proteinExistence type="predicted"/>
<comment type="caution">
    <text evidence="2">The sequence shown here is derived from an EMBL/GenBank/DDBJ whole genome shotgun (WGS) entry which is preliminary data.</text>
</comment>
<feature type="region of interest" description="Disordered" evidence="1">
    <location>
        <begin position="68"/>
        <end position="94"/>
    </location>
</feature>
<organism evidence="2 3">
    <name type="scientific">Gossypium australe</name>
    <dbReference type="NCBI Taxonomy" id="47621"/>
    <lineage>
        <taxon>Eukaryota</taxon>
        <taxon>Viridiplantae</taxon>
        <taxon>Streptophyta</taxon>
        <taxon>Embryophyta</taxon>
        <taxon>Tracheophyta</taxon>
        <taxon>Spermatophyta</taxon>
        <taxon>Magnoliopsida</taxon>
        <taxon>eudicotyledons</taxon>
        <taxon>Gunneridae</taxon>
        <taxon>Pentapetalae</taxon>
        <taxon>rosids</taxon>
        <taxon>malvids</taxon>
        <taxon>Malvales</taxon>
        <taxon>Malvaceae</taxon>
        <taxon>Malvoideae</taxon>
        <taxon>Gossypium</taxon>
    </lineage>
</organism>
<evidence type="ECO:0000313" key="2">
    <source>
        <dbReference type="EMBL" id="KAA3467271.1"/>
    </source>
</evidence>
<dbReference type="Proteomes" id="UP000325315">
    <property type="component" value="Unassembled WGS sequence"/>
</dbReference>
<dbReference type="EMBL" id="SMMG02000007">
    <property type="protein sequence ID" value="KAA3467271.1"/>
    <property type="molecule type" value="Genomic_DNA"/>
</dbReference>
<keyword evidence="3" id="KW-1185">Reference proteome</keyword>